<organism evidence="3">
    <name type="scientific">Proteinivorax tanatarense</name>
    <dbReference type="NCBI Taxonomy" id="1260629"/>
    <lineage>
        <taxon>Bacteria</taxon>
        <taxon>Bacillati</taxon>
        <taxon>Bacillota</taxon>
        <taxon>Clostridia</taxon>
        <taxon>Eubacteriales</taxon>
        <taxon>Proteinivoracaceae</taxon>
        <taxon>Proteinivorax</taxon>
    </lineage>
</organism>
<evidence type="ECO:0000256" key="2">
    <source>
        <dbReference type="PIRSR" id="PIRSR613078-2"/>
    </source>
</evidence>
<reference evidence="3" key="2">
    <citation type="submission" date="2024-06" db="EMBL/GenBank/DDBJ databases">
        <authorList>
            <person name="Petrova K.O."/>
            <person name="Toshchakov S.V."/>
            <person name="Boltjanskaja Y.V."/>
            <person name="Kevbrin V."/>
        </authorList>
    </citation>
    <scope>NUCLEOTIDE SEQUENCE</scope>
    <source>
        <strain evidence="3">Z-910T</strain>
    </source>
</reference>
<proteinExistence type="predicted"/>
<accession>A0AAU7VL49</accession>
<dbReference type="SMART" id="SM00855">
    <property type="entry name" value="PGAM"/>
    <property type="match status" value="1"/>
</dbReference>
<dbReference type="InterPro" id="IPR013078">
    <property type="entry name" value="His_Pase_superF_clade-1"/>
</dbReference>
<evidence type="ECO:0000256" key="1">
    <source>
        <dbReference type="PIRSR" id="PIRSR613078-1"/>
    </source>
</evidence>
<dbReference type="GO" id="GO:0005737">
    <property type="term" value="C:cytoplasm"/>
    <property type="evidence" value="ECO:0007669"/>
    <property type="project" value="TreeGrafter"/>
</dbReference>
<dbReference type="PANTHER" id="PTHR48100">
    <property type="entry name" value="BROAD-SPECIFICITY PHOSPHATASE YOR283W-RELATED"/>
    <property type="match status" value="1"/>
</dbReference>
<name>A0AAU7VL49_9FIRM</name>
<feature type="active site" description="Proton donor/acceptor" evidence="1">
    <location>
        <position position="83"/>
    </location>
</feature>
<protein>
    <submittedName>
        <fullName evidence="3">Histidine phosphatase family protein</fullName>
        <ecNumber evidence="3">3.1.3.-</ecNumber>
    </submittedName>
</protein>
<dbReference type="InterPro" id="IPR029033">
    <property type="entry name" value="His_PPase_superfam"/>
</dbReference>
<dbReference type="RefSeq" id="WP_350343269.1">
    <property type="nucleotide sequence ID" value="NZ_CP158367.1"/>
</dbReference>
<dbReference type="EMBL" id="CP158367">
    <property type="protein sequence ID" value="XBX74517.1"/>
    <property type="molecule type" value="Genomic_DNA"/>
</dbReference>
<dbReference type="GO" id="GO:0016791">
    <property type="term" value="F:phosphatase activity"/>
    <property type="evidence" value="ECO:0007669"/>
    <property type="project" value="TreeGrafter"/>
</dbReference>
<dbReference type="AlphaFoldDB" id="A0AAU7VL49"/>
<feature type="active site" description="Tele-phosphohistidine intermediate" evidence="1">
    <location>
        <position position="9"/>
    </location>
</feature>
<reference evidence="3" key="1">
    <citation type="journal article" date="2013" name="Extremophiles">
        <title>Proteinivorax tanatarense gen. nov., sp. nov., an anaerobic, haloalkaliphilic, proteolytic bacterium isolated from a decaying algal bloom, and proposal of Proteinivoraceae fam. nov.</title>
        <authorList>
            <person name="Kevbrin V."/>
            <person name="Boltyanskaya Y."/>
            <person name="Zhilina T."/>
            <person name="Kolganova T."/>
            <person name="Lavrentjeva E."/>
            <person name="Kuznetsov B."/>
        </authorList>
    </citation>
    <scope>NUCLEOTIDE SEQUENCE</scope>
    <source>
        <strain evidence="3">Z-910T</strain>
    </source>
</reference>
<dbReference type="EC" id="3.1.3.-" evidence="3"/>
<dbReference type="Gene3D" id="3.40.50.1240">
    <property type="entry name" value="Phosphoglycerate mutase-like"/>
    <property type="match status" value="1"/>
</dbReference>
<dbReference type="Pfam" id="PF00300">
    <property type="entry name" value="His_Phos_1"/>
    <property type="match status" value="1"/>
</dbReference>
<feature type="binding site" evidence="2">
    <location>
        <position position="59"/>
    </location>
    <ligand>
        <name>substrate</name>
    </ligand>
</feature>
<dbReference type="SUPFAM" id="SSF53254">
    <property type="entry name" value="Phosphoglycerate mutase-like"/>
    <property type="match status" value="1"/>
</dbReference>
<dbReference type="PANTHER" id="PTHR48100:SF1">
    <property type="entry name" value="HISTIDINE PHOSPHATASE FAMILY PROTEIN-RELATED"/>
    <property type="match status" value="1"/>
</dbReference>
<gene>
    <name evidence="3" type="ORF">PRVXT_002561</name>
</gene>
<keyword evidence="3" id="KW-0378">Hydrolase</keyword>
<dbReference type="InterPro" id="IPR050275">
    <property type="entry name" value="PGM_Phosphatase"/>
</dbReference>
<dbReference type="CDD" id="cd07067">
    <property type="entry name" value="HP_PGM_like"/>
    <property type="match status" value="1"/>
</dbReference>
<sequence length="207" mass="23589">MLRLILLRHGQSEGDITGRHEGRADFPLTDLGKKQAQLVANYLSIYYGIDEIYCSPLKRAKETANILGKKIMNQPIEEKELMEINNGDLAGLTFEEAEKKFPPPESEKIYRALPNGESIIDFRARIEAFWHKFKDENLQPNRQKTICIVAHGGTISMLYKTILELPINTHTKFPTADTGFHLLEITPKDIIILKANCLEHLYLNNEG</sequence>
<evidence type="ECO:0000313" key="3">
    <source>
        <dbReference type="EMBL" id="XBX74517.1"/>
    </source>
</evidence>